<keyword evidence="2" id="KW-0349">Heme</keyword>
<dbReference type="AlphaFoldDB" id="A0A3D8S4G4"/>
<dbReference type="PRINTS" id="PR00463">
    <property type="entry name" value="EP450I"/>
</dbReference>
<dbReference type="GO" id="GO:0016705">
    <property type="term" value="F:oxidoreductase activity, acting on paired donors, with incorporation or reduction of molecular oxygen"/>
    <property type="evidence" value="ECO:0007669"/>
    <property type="project" value="InterPro"/>
</dbReference>
<sequence length="539" mass="60144">MAQVPWGVFFVVAAGFSFLTSSISTFSGLAIALAALRFLHASFLYPEYLTPIRHIPTPPNRSWTKGNTDTFVVETPFGNLLTWARSVPNNGLLRYYVVGNMERVLVTTPKALSELLVQKAYEFPKPEFMRTSLSRVAGDHGILLVEGNEHKRHRKNLMPAFSYRHIKDLYATFWAKSVEMVKCIEKDLQSRKSADDNTVTVRNWASRATLDIIGLAGMDRDFGSLADPGNELAAQYHRILEDPPLWVKLLFAAAFVVGNIKILRVLPIKRNRDIVEGARYVRQVAQQLINEKRERLKHKPDESDSAHSKDILSVAVNSGNFTDLELVDQMMTFLAAGHETTSTALQWSIYALCKHPDVQTRLREEIRSTLPPISPEKPEPITAATLDSLPYLHAFCNEVLRFYPSVPITFRTTAQDTTLCGTLIPKGTPLTISPEVINHDPDFWGPDAHVFNPERWLGPGRANTGGASSNYALMTFLHGPRSCIGQGFAKAELACLVAAMVGRFRMELADPEKELVIKRSVTASPMDGVVARFTPLEGW</sequence>
<dbReference type="InterPro" id="IPR050121">
    <property type="entry name" value="Cytochrome_P450_monoxygenase"/>
</dbReference>
<dbReference type="GO" id="GO:0005506">
    <property type="term" value="F:iron ion binding"/>
    <property type="evidence" value="ECO:0007669"/>
    <property type="project" value="InterPro"/>
</dbReference>
<comment type="cofactor">
    <cofactor evidence="2">
        <name>heme</name>
        <dbReference type="ChEBI" id="CHEBI:30413"/>
    </cofactor>
</comment>
<evidence type="ECO:0000313" key="5">
    <source>
        <dbReference type="Proteomes" id="UP000256690"/>
    </source>
</evidence>
<dbReference type="GO" id="GO:0004497">
    <property type="term" value="F:monooxygenase activity"/>
    <property type="evidence" value="ECO:0007669"/>
    <property type="project" value="InterPro"/>
</dbReference>
<dbReference type="EMBL" id="PVWQ01000005">
    <property type="protein sequence ID" value="RDW81193.1"/>
    <property type="molecule type" value="Genomic_DNA"/>
</dbReference>
<reference evidence="4 5" key="1">
    <citation type="journal article" date="2018" name="IMA Fungus">
        <title>IMA Genome-F 9: Draft genome sequence of Annulohypoxylon stygium, Aspergillus mulundensis, Berkeleyomyces basicola (syn. Thielaviopsis basicola), Ceratocystis smalleyi, two Cercospora beticola strains, Coleophoma cylindrospora, Fusarium fracticaudum, Phialophora cf. hyalina, and Morchella septimelata.</title>
        <authorList>
            <person name="Wingfield B.D."/>
            <person name="Bills G.F."/>
            <person name="Dong Y."/>
            <person name="Huang W."/>
            <person name="Nel W.J."/>
            <person name="Swalarsk-Parry B.S."/>
            <person name="Vaghefi N."/>
            <person name="Wilken P.M."/>
            <person name="An Z."/>
            <person name="de Beer Z.W."/>
            <person name="De Vos L."/>
            <person name="Chen L."/>
            <person name="Duong T.A."/>
            <person name="Gao Y."/>
            <person name="Hammerbacher A."/>
            <person name="Kikkert J.R."/>
            <person name="Li Y."/>
            <person name="Li H."/>
            <person name="Li K."/>
            <person name="Li Q."/>
            <person name="Liu X."/>
            <person name="Ma X."/>
            <person name="Naidoo K."/>
            <person name="Pethybridge S.J."/>
            <person name="Sun J."/>
            <person name="Steenkamp E.T."/>
            <person name="van der Nest M.A."/>
            <person name="van Wyk S."/>
            <person name="Wingfield M.J."/>
            <person name="Xiong C."/>
            <person name="Yue Q."/>
            <person name="Zhang X."/>
        </authorList>
    </citation>
    <scope>NUCLEOTIDE SEQUENCE [LARGE SCALE GENOMIC DNA]</scope>
    <source>
        <strain evidence="4 5">DSM 5745</strain>
    </source>
</reference>
<dbReference type="SUPFAM" id="SSF48264">
    <property type="entry name" value="Cytochrome P450"/>
    <property type="match status" value="1"/>
</dbReference>
<dbReference type="InterPro" id="IPR002401">
    <property type="entry name" value="Cyt_P450_E_grp-I"/>
</dbReference>
<dbReference type="RefSeq" id="XP_026604246.1">
    <property type="nucleotide sequence ID" value="XM_026746766.1"/>
</dbReference>
<dbReference type="InterPro" id="IPR036396">
    <property type="entry name" value="Cyt_P450_sf"/>
</dbReference>
<dbReference type="GeneID" id="38115120"/>
<keyword evidence="2" id="KW-0408">Iron</keyword>
<keyword evidence="5" id="KW-1185">Reference proteome</keyword>
<dbReference type="InterPro" id="IPR001128">
    <property type="entry name" value="Cyt_P450"/>
</dbReference>
<protein>
    <submittedName>
        <fullName evidence="4">Putative Cytochrome P450</fullName>
    </submittedName>
</protein>
<dbReference type="Pfam" id="PF00067">
    <property type="entry name" value="p450"/>
    <property type="match status" value="1"/>
</dbReference>
<comment type="caution">
    <text evidence="4">The sequence shown here is derived from an EMBL/GenBank/DDBJ whole genome shotgun (WGS) entry which is preliminary data.</text>
</comment>
<dbReference type="Proteomes" id="UP000256690">
    <property type="component" value="Unassembled WGS sequence"/>
</dbReference>
<feature type="transmembrane region" description="Helical" evidence="3">
    <location>
        <begin position="6"/>
        <end position="36"/>
    </location>
</feature>
<dbReference type="PANTHER" id="PTHR24305:SF227">
    <property type="entry name" value="P450, PUTATIVE (EUROFUNG)-RELATED"/>
    <property type="match status" value="1"/>
</dbReference>
<name>A0A3D8S4G4_9EURO</name>
<evidence type="ECO:0000256" key="1">
    <source>
        <dbReference type="ARBA" id="ARBA00010617"/>
    </source>
</evidence>
<dbReference type="OrthoDB" id="1470350at2759"/>
<dbReference type="STRING" id="1810919.A0A3D8S4G4"/>
<gene>
    <name evidence="4" type="ORF">DSM5745_04750</name>
</gene>
<dbReference type="Gene3D" id="1.10.630.10">
    <property type="entry name" value="Cytochrome P450"/>
    <property type="match status" value="1"/>
</dbReference>
<evidence type="ECO:0000256" key="3">
    <source>
        <dbReference type="SAM" id="Phobius"/>
    </source>
</evidence>
<dbReference type="PANTHER" id="PTHR24305">
    <property type="entry name" value="CYTOCHROME P450"/>
    <property type="match status" value="1"/>
</dbReference>
<keyword evidence="2" id="KW-0479">Metal-binding</keyword>
<comment type="similarity">
    <text evidence="1">Belongs to the cytochrome P450 family.</text>
</comment>
<keyword evidence="3" id="KW-0472">Membrane</keyword>
<keyword evidence="3" id="KW-0812">Transmembrane</keyword>
<keyword evidence="3" id="KW-1133">Transmembrane helix</keyword>
<evidence type="ECO:0000313" key="4">
    <source>
        <dbReference type="EMBL" id="RDW81193.1"/>
    </source>
</evidence>
<organism evidence="4 5">
    <name type="scientific">Aspergillus mulundensis</name>
    <dbReference type="NCBI Taxonomy" id="1810919"/>
    <lineage>
        <taxon>Eukaryota</taxon>
        <taxon>Fungi</taxon>
        <taxon>Dikarya</taxon>
        <taxon>Ascomycota</taxon>
        <taxon>Pezizomycotina</taxon>
        <taxon>Eurotiomycetes</taxon>
        <taxon>Eurotiomycetidae</taxon>
        <taxon>Eurotiales</taxon>
        <taxon>Aspergillaceae</taxon>
        <taxon>Aspergillus</taxon>
        <taxon>Aspergillus subgen. Nidulantes</taxon>
    </lineage>
</organism>
<dbReference type="CDD" id="cd11069">
    <property type="entry name" value="CYP_FUM15-like"/>
    <property type="match status" value="1"/>
</dbReference>
<evidence type="ECO:0000256" key="2">
    <source>
        <dbReference type="PIRSR" id="PIRSR602401-1"/>
    </source>
</evidence>
<dbReference type="GO" id="GO:0020037">
    <property type="term" value="F:heme binding"/>
    <property type="evidence" value="ECO:0007669"/>
    <property type="project" value="InterPro"/>
</dbReference>
<proteinExistence type="inferred from homology"/>
<dbReference type="GO" id="GO:0044550">
    <property type="term" value="P:secondary metabolite biosynthetic process"/>
    <property type="evidence" value="ECO:0007669"/>
    <property type="project" value="UniProtKB-ARBA"/>
</dbReference>
<feature type="binding site" description="axial binding residue" evidence="2">
    <location>
        <position position="483"/>
    </location>
    <ligand>
        <name>heme</name>
        <dbReference type="ChEBI" id="CHEBI:30413"/>
    </ligand>
    <ligandPart>
        <name>Fe</name>
        <dbReference type="ChEBI" id="CHEBI:18248"/>
    </ligandPart>
</feature>
<accession>A0A3D8S4G4</accession>
<dbReference type="PRINTS" id="PR00385">
    <property type="entry name" value="P450"/>
</dbReference>
<dbReference type="FunFam" id="1.10.630.10:FF:000051">
    <property type="entry name" value="Cytochrome P450 monooxygenase (Fum15)"/>
    <property type="match status" value="1"/>
</dbReference>